<sequence>MPDNLELANLCDRYPIVPRVVGKFYVNVGTKIQFILQDNHGLASNCGLTVDYDLRPVLDFDPPDLGSRFQFRFRYRS</sequence>
<evidence type="ECO:0000313" key="2">
    <source>
        <dbReference type="Proteomes" id="UP000299102"/>
    </source>
</evidence>
<comment type="caution">
    <text evidence="1">The sequence shown here is derived from an EMBL/GenBank/DDBJ whole genome shotgun (WGS) entry which is preliminary data.</text>
</comment>
<keyword evidence="2" id="KW-1185">Reference proteome</keyword>
<accession>A0A4C1YQM2</accession>
<reference evidence="1 2" key="1">
    <citation type="journal article" date="2019" name="Commun. Biol.">
        <title>The bagworm genome reveals a unique fibroin gene that provides high tensile strength.</title>
        <authorList>
            <person name="Kono N."/>
            <person name="Nakamura H."/>
            <person name="Ohtoshi R."/>
            <person name="Tomita M."/>
            <person name="Numata K."/>
            <person name="Arakawa K."/>
        </authorList>
    </citation>
    <scope>NUCLEOTIDE SEQUENCE [LARGE SCALE GENOMIC DNA]</scope>
</reference>
<protein>
    <submittedName>
        <fullName evidence="1">Uncharacterized protein</fullName>
    </submittedName>
</protein>
<dbReference type="AlphaFoldDB" id="A0A4C1YQM2"/>
<dbReference type="Proteomes" id="UP000299102">
    <property type="component" value="Unassembled WGS sequence"/>
</dbReference>
<organism evidence="1 2">
    <name type="scientific">Eumeta variegata</name>
    <name type="common">Bagworm moth</name>
    <name type="synonym">Eumeta japonica</name>
    <dbReference type="NCBI Taxonomy" id="151549"/>
    <lineage>
        <taxon>Eukaryota</taxon>
        <taxon>Metazoa</taxon>
        <taxon>Ecdysozoa</taxon>
        <taxon>Arthropoda</taxon>
        <taxon>Hexapoda</taxon>
        <taxon>Insecta</taxon>
        <taxon>Pterygota</taxon>
        <taxon>Neoptera</taxon>
        <taxon>Endopterygota</taxon>
        <taxon>Lepidoptera</taxon>
        <taxon>Glossata</taxon>
        <taxon>Ditrysia</taxon>
        <taxon>Tineoidea</taxon>
        <taxon>Psychidae</taxon>
        <taxon>Oiketicinae</taxon>
        <taxon>Eumeta</taxon>
    </lineage>
</organism>
<gene>
    <name evidence="1" type="ORF">EVAR_52608_1</name>
</gene>
<evidence type="ECO:0000313" key="1">
    <source>
        <dbReference type="EMBL" id="GBP76919.1"/>
    </source>
</evidence>
<dbReference type="EMBL" id="BGZK01001309">
    <property type="protein sequence ID" value="GBP76919.1"/>
    <property type="molecule type" value="Genomic_DNA"/>
</dbReference>
<proteinExistence type="predicted"/>
<name>A0A4C1YQM2_EUMVA</name>